<keyword evidence="2" id="KW-0677">Repeat</keyword>
<dbReference type="GO" id="GO:0005938">
    <property type="term" value="C:cell cortex"/>
    <property type="evidence" value="ECO:0007669"/>
    <property type="project" value="TreeGrafter"/>
</dbReference>
<dbReference type="GO" id="GO:0007155">
    <property type="term" value="P:cell adhesion"/>
    <property type="evidence" value="ECO:0007669"/>
    <property type="project" value="TreeGrafter"/>
</dbReference>
<keyword evidence="6" id="KW-1185">Reference proteome</keyword>
<name>A0A2Y9PVY6_DELLE</name>
<feature type="compositionally biased region" description="Basic and acidic residues" evidence="4">
    <location>
        <begin position="1"/>
        <end position="10"/>
    </location>
</feature>
<dbReference type="InParanoid" id="A0A2Y9PVY6"/>
<dbReference type="GO" id="GO:0045197">
    <property type="term" value="P:establishment or maintenance of epithelial cell apical/basal polarity"/>
    <property type="evidence" value="ECO:0007669"/>
    <property type="project" value="TreeGrafter"/>
</dbReference>
<proteinExistence type="predicted"/>
<dbReference type="InterPro" id="IPR021922">
    <property type="entry name" value="Par3/HAL_N"/>
</dbReference>
<dbReference type="GO" id="GO:0000226">
    <property type="term" value="P:microtubule cytoskeleton organization"/>
    <property type="evidence" value="ECO:0007669"/>
    <property type="project" value="TreeGrafter"/>
</dbReference>
<sequence>MLNSVEKEKVGGSPERGAQRRSWDPAQKFPPNCGPARHRQGQGRGPKPRRPRPPATWGVALPAAASSPIPACPGPRGSAASPRPGGAPRGLCVRPRPPAQTAVRPSPARSPGAGMKVTVRLGRTGTVVPCKEGQMRVRELTQQALQRYLKTREKGKRNQKL</sequence>
<evidence type="ECO:0000313" key="6">
    <source>
        <dbReference type="Proteomes" id="UP000248483"/>
    </source>
</evidence>
<feature type="domain" description="Par3/HAL N-terminal" evidence="5">
    <location>
        <begin position="115"/>
        <end position="156"/>
    </location>
</feature>
<dbReference type="GO" id="GO:0051301">
    <property type="term" value="P:cell division"/>
    <property type="evidence" value="ECO:0007669"/>
    <property type="project" value="UniProtKB-KW"/>
</dbReference>
<dbReference type="InterPro" id="IPR052213">
    <property type="entry name" value="PAR3"/>
</dbReference>
<dbReference type="GeneID" id="111185603"/>
<evidence type="ECO:0000259" key="5">
    <source>
        <dbReference type="Pfam" id="PF12053"/>
    </source>
</evidence>
<reference evidence="7" key="1">
    <citation type="submission" date="2025-08" db="UniProtKB">
        <authorList>
            <consortium name="RefSeq"/>
        </authorList>
    </citation>
    <scope>IDENTIFICATION</scope>
    <source>
        <tissue evidence="7">Blood</tissue>
    </source>
</reference>
<dbReference type="Proteomes" id="UP000248483">
    <property type="component" value="Unplaced"/>
</dbReference>
<feature type="compositionally biased region" description="Low complexity" evidence="4">
    <location>
        <begin position="60"/>
        <end position="69"/>
    </location>
</feature>
<keyword evidence="3" id="KW-0131">Cell cycle</keyword>
<feature type="compositionally biased region" description="Basic residues" evidence="4">
    <location>
        <begin position="36"/>
        <end position="52"/>
    </location>
</feature>
<dbReference type="GO" id="GO:0016324">
    <property type="term" value="C:apical plasma membrane"/>
    <property type="evidence" value="ECO:0007669"/>
    <property type="project" value="TreeGrafter"/>
</dbReference>
<protein>
    <submittedName>
        <fullName evidence="7">Basic proline-rich protein-like</fullName>
    </submittedName>
</protein>
<keyword evidence="1" id="KW-0132">Cell division</keyword>
<gene>
    <name evidence="7" type="primary">LOC111185603</name>
</gene>
<dbReference type="GO" id="GO:0043296">
    <property type="term" value="C:apical junction complex"/>
    <property type="evidence" value="ECO:0007669"/>
    <property type="project" value="TreeGrafter"/>
</dbReference>
<dbReference type="STRING" id="9749.A0A2Y9PVY6"/>
<dbReference type="GO" id="GO:0030010">
    <property type="term" value="P:establishment of cell polarity"/>
    <property type="evidence" value="ECO:0007669"/>
    <property type="project" value="TreeGrafter"/>
</dbReference>
<dbReference type="GO" id="GO:0008104">
    <property type="term" value="P:intracellular protein localization"/>
    <property type="evidence" value="ECO:0007669"/>
    <property type="project" value="TreeGrafter"/>
</dbReference>
<dbReference type="KEGG" id="dle:111185603"/>
<evidence type="ECO:0000313" key="7">
    <source>
        <dbReference type="RefSeq" id="XP_022451034.1"/>
    </source>
</evidence>
<evidence type="ECO:0000256" key="2">
    <source>
        <dbReference type="ARBA" id="ARBA00022737"/>
    </source>
</evidence>
<dbReference type="GO" id="GO:0035091">
    <property type="term" value="F:phosphatidylinositol binding"/>
    <property type="evidence" value="ECO:0007669"/>
    <property type="project" value="TreeGrafter"/>
</dbReference>
<dbReference type="Gene3D" id="3.10.20.90">
    <property type="entry name" value="Phosphatidylinositol 3-kinase Catalytic Subunit, Chain A, domain 1"/>
    <property type="match status" value="1"/>
</dbReference>
<dbReference type="RefSeq" id="XP_022451034.1">
    <property type="nucleotide sequence ID" value="XM_022595326.1"/>
</dbReference>
<organism evidence="6 7">
    <name type="scientific">Delphinapterus leucas</name>
    <name type="common">Beluga whale</name>
    <dbReference type="NCBI Taxonomy" id="9749"/>
    <lineage>
        <taxon>Eukaryota</taxon>
        <taxon>Metazoa</taxon>
        <taxon>Chordata</taxon>
        <taxon>Craniata</taxon>
        <taxon>Vertebrata</taxon>
        <taxon>Euteleostomi</taxon>
        <taxon>Mammalia</taxon>
        <taxon>Eutheria</taxon>
        <taxon>Laurasiatheria</taxon>
        <taxon>Artiodactyla</taxon>
        <taxon>Whippomorpha</taxon>
        <taxon>Cetacea</taxon>
        <taxon>Odontoceti</taxon>
        <taxon>Monodontidae</taxon>
        <taxon>Delphinapterus</taxon>
    </lineage>
</organism>
<accession>A0A2Y9PVY6</accession>
<dbReference type="PANTHER" id="PTHR16484:SF4">
    <property type="entry name" value="PARTITIONING DEFECTIVE 3 HOMOLOG B"/>
    <property type="match status" value="1"/>
</dbReference>
<dbReference type="Pfam" id="PF12053">
    <property type="entry name" value="Par3_HAL_N_term"/>
    <property type="match status" value="1"/>
</dbReference>
<evidence type="ECO:0000256" key="1">
    <source>
        <dbReference type="ARBA" id="ARBA00022618"/>
    </source>
</evidence>
<evidence type="ECO:0000256" key="3">
    <source>
        <dbReference type="ARBA" id="ARBA00023306"/>
    </source>
</evidence>
<dbReference type="AlphaFoldDB" id="A0A2Y9PVY6"/>
<evidence type="ECO:0000256" key="4">
    <source>
        <dbReference type="SAM" id="MobiDB-lite"/>
    </source>
</evidence>
<dbReference type="PANTHER" id="PTHR16484">
    <property type="entry name" value="PARTITIONING DEFECTIVE 3 RELATED"/>
    <property type="match status" value="1"/>
</dbReference>
<dbReference type="GO" id="GO:0051660">
    <property type="term" value="P:establishment of centrosome localization"/>
    <property type="evidence" value="ECO:0007669"/>
    <property type="project" value="TreeGrafter"/>
</dbReference>
<feature type="region of interest" description="Disordered" evidence="4">
    <location>
        <begin position="1"/>
        <end position="116"/>
    </location>
</feature>
<dbReference type="GO" id="GO:0005912">
    <property type="term" value="C:adherens junction"/>
    <property type="evidence" value="ECO:0007669"/>
    <property type="project" value="TreeGrafter"/>
</dbReference>